<sequence>MLLVLAVLTGVLGMHALPPGGAALAQTPATPHAAAMAHTKDTAQVPGSGHERARCAHEGHGSDHLEHADGTCAATGIGSPYAPPALSPAGVGESDAPPRPAGAFASAERGRAPPDLAELQLLRI</sequence>
<dbReference type="AlphaFoldDB" id="A0A1G8UEB8"/>
<feature type="signal peptide" evidence="2">
    <location>
        <begin position="1"/>
        <end position="16"/>
    </location>
</feature>
<reference evidence="3 4" key="1">
    <citation type="submission" date="2016-10" db="EMBL/GenBank/DDBJ databases">
        <authorList>
            <person name="de Groot N.N."/>
        </authorList>
    </citation>
    <scope>NUCLEOTIDE SEQUENCE [LARGE SCALE GENOMIC DNA]</scope>
    <source>
        <strain evidence="3 4">CGMCC 4.5727</strain>
    </source>
</reference>
<proteinExistence type="predicted"/>
<dbReference type="EMBL" id="FNFF01000001">
    <property type="protein sequence ID" value="SDJ52067.1"/>
    <property type="molecule type" value="Genomic_DNA"/>
</dbReference>
<dbReference type="Pfam" id="PF19650">
    <property type="entry name" value="DUF6153"/>
    <property type="match status" value="1"/>
</dbReference>
<keyword evidence="2" id="KW-0732">Signal</keyword>
<gene>
    <name evidence="3" type="ORF">SAMN05421806_101800</name>
</gene>
<keyword evidence="4" id="KW-1185">Reference proteome</keyword>
<feature type="compositionally biased region" description="Basic and acidic residues" evidence="1">
    <location>
        <begin position="49"/>
        <end position="69"/>
    </location>
</feature>
<feature type="region of interest" description="Disordered" evidence="1">
    <location>
        <begin position="42"/>
        <end position="113"/>
    </location>
</feature>
<dbReference type="Proteomes" id="UP000199155">
    <property type="component" value="Unassembled WGS sequence"/>
</dbReference>
<protein>
    <submittedName>
        <fullName evidence="3">Uncharacterized protein</fullName>
    </submittedName>
</protein>
<organism evidence="3 4">
    <name type="scientific">Streptomyces indicus</name>
    <dbReference type="NCBI Taxonomy" id="417292"/>
    <lineage>
        <taxon>Bacteria</taxon>
        <taxon>Bacillati</taxon>
        <taxon>Actinomycetota</taxon>
        <taxon>Actinomycetes</taxon>
        <taxon>Kitasatosporales</taxon>
        <taxon>Streptomycetaceae</taxon>
        <taxon>Streptomyces</taxon>
    </lineage>
</organism>
<accession>A0A1G8UEB8</accession>
<dbReference type="InterPro" id="IPR046151">
    <property type="entry name" value="DUF6153"/>
</dbReference>
<feature type="chain" id="PRO_5038727666" evidence="2">
    <location>
        <begin position="17"/>
        <end position="124"/>
    </location>
</feature>
<evidence type="ECO:0000256" key="2">
    <source>
        <dbReference type="SAM" id="SignalP"/>
    </source>
</evidence>
<dbReference type="STRING" id="417292.SAMN05421806_101800"/>
<name>A0A1G8UEB8_9ACTN</name>
<evidence type="ECO:0000313" key="3">
    <source>
        <dbReference type="EMBL" id="SDJ52067.1"/>
    </source>
</evidence>
<evidence type="ECO:0000256" key="1">
    <source>
        <dbReference type="SAM" id="MobiDB-lite"/>
    </source>
</evidence>
<evidence type="ECO:0000313" key="4">
    <source>
        <dbReference type="Proteomes" id="UP000199155"/>
    </source>
</evidence>